<evidence type="ECO:0000313" key="1">
    <source>
        <dbReference type="EMBL" id="GBN30556.1"/>
    </source>
</evidence>
<evidence type="ECO:0000313" key="2">
    <source>
        <dbReference type="Proteomes" id="UP000499080"/>
    </source>
</evidence>
<name>A0A4Y2MY41_ARAVE</name>
<dbReference type="EMBL" id="BGPR01124796">
    <property type="protein sequence ID" value="GBN30556.1"/>
    <property type="molecule type" value="Genomic_DNA"/>
</dbReference>
<organism evidence="1 2">
    <name type="scientific">Araneus ventricosus</name>
    <name type="common">Orbweaver spider</name>
    <name type="synonym">Epeira ventricosa</name>
    <dbReference type="NCBI Taxonomy" id="182803"/>
    <lineage>
        <taxon>Eukaryota</taxon>
        <taxon>Metazoa</taxon>
        <taxon>Ecdysozoa</taxon>
        <taxon>Arthropoda</taxon>
        <taxon>Chelicerata</taxon>
        <taxon>Arachnida</taxon>
        <taxon>Araneae</taxon>
        <taxon>Araneomorphae</taxon>
        <taxon>Entelegynae</taxon>
        <taxon>Araneoidea</taxon>
        <taxon>Araneidae</taxon>
        <taxon>Araneus</taxon>
    </lineage>
</organism>
<keyword evidence="2" id="KW-1185">Reference proteome</keyword>
<accession>A0A4Y2MY41</accession>
<protein>
    <submittedName>
        <fullName evidence="1">Uncharacterized protein</fullName>
    </submittedName>
</protein>
<comment type="caution">
    <text evidence="1">The sequence shown here is derived from an EMBL/GenBank/DDBJ whole genome shotgun (WGS) entry which is preliminary data.</text>
</comment>
<gene>
    <name evidence="1" type="ORF">AVEN_253690_1</name>
</gene>
<dbReference type="Proteomes" id="UP000499080">
    <property type="component" value="Unassembled WGS sequence"/>
</dbReference>
<proteinExistence type="predicted"/>
<dbReference type="AlphaFoldDB" id="A0A4Y2MY41"/>
<reference evidence="1 2" key="1">
    <citation type="journal article" date="2019" name="Sci. Rep.">
        <title>Orb-weaving spider Araneus ventricosus genome elucidates the spidroin gene catalogue.</title>
        <authorList>
            <person name="Kono N."/>
            <person name="Nakamura H."/>
            <person name="Ohtoshi R."/>
            <person name="Moran D.A.P."/>
            <person name="Shinohara A."/>
            <person name="Yoshida Y."/>
            <person name="Fujiwara M."/>
            <person name="Mori M."/>
            <person name="Tomita M."/>
            <person name="Arakawa K."/>
        </authorList>
    </citation>
    <scope>NUCLEOTIDE SEQUENCE [LARGE SCALE GENOMIC DNA]</scope>
</reference>
<feature type="non-terminal residue" evidence="1">
    <location>
        <position position="1"/>
    </location>
</feature>
<sequence length="42" mass="4759">SERKEMQSSGYQLTPTAWPGISSTDWVVGWDTIPFGIWSPFI</sequence>